<reference evidence="1" key="1">
    <citation type="submission" date="2021-01" db="EMBL/GenBank/DDBJ databases">
        <authorList>
            <person name="Sun Q."/>
        </authorList>
    </citation>
    <scope>NUCLEOTIDE SEQUENCE</scope>
    <source>
        <strain evidence="1">YIM B02566</strain>
    </source>
</reference>
<sequence length="477" mass="51415">MSTVHSDPISLQDASPGEMGSAPVSWKDSYVATLQLAWPLVLTNFAQAAMIVTDVIFIGRLGAQALAASSLAVNIYHSFAFFAFGLVSAVAPMVAREKGNRAHDMRETRRIVRQGLWTAVLISIPAMFLLWHGQGFLAAIGQEPALVEEAGKYLRALLWAMPPFLGFVVLRSFISALERPGWALVMSIAAILLNALGNWLLIFGNWGFPTLGIMGSGIASAFAMLCMFLSLAAVIVIDRRFRRYHVFGRLWKADWSKLKAIWLLGLPIGAIVAFETTIFNAAAFLMGWLGEAELAAHAVAIQVVTLAFMTPLGIAQAATVRVGLAYGAGDALGVTRAGWSAFILGTSFMVLTATAMITIPTPLIGIFLDIHEPSHLPVLKLATVFLIVAAIFQLVDAAQVLAGGMLRGLHDTRVPMWYAAIGYWGIGLPLSYFLSQYTSLGGIGVWVGLASGLAAVSVLMVHRWLNRERLGLVRPLL</sequence>
<gene>
    <name evidence="1" type="ORF">JHL16_01920</name>
</gene>
<protein>
    <submittedName>
        <fullName evidence="1">MATE family efflux transporter</fullName>
    </submittedName>
</protein>
<name>A0ACC5QXK0_9HYPH</name>
<organism evidence="1 2">
    <name type="scientific">Taklimakanibacter albus</name>
    <dbReference type="NCBI Taxonomy" id="2800327"/>
    <lineage>
        <taxon>Bacteria</taxon>
        <taxon>Pseudomonadati</taxon>
        <taxon>Pseudomonadota</taxon>
        <taxon>Alphaproteobacteria</taxon>
        <taxon>Hyphomicrobiales</taxon>
        <taxon>Aestuariivirgaceae</taxon>
        <taxon>Taklimakanibacter</taxon>
    </lineage>
</organism>
<evidence type="ECO:0000313" key="1">
    <source>
        <dbReference type="EMBL" id="MBK1865094.1"/>
    </source>
</evidence>
<dbReference type="EMBL" id="JAENHL010000004">
    <property type="protein sequence ID" value="MBK1865094.1"/>
    <property type="molecule type" value="Genomic_DNA"/>
</dbReference>
<accession>A0ACC5QXK0</accession>
<evidence type="ECO:0000313" key="2">
    <source>
        <dbReference type="Proteomes" id="UP000616151"/>
    </source>
</evidence>
<keyword evidence="2" id="KW-1185">Reference proteome</keyword>
<dbReference type="Proteomes" id="UP000616151">
    <property type="component" value="Unassembled WGS sequence"/>
</dbReference>
<proteinExistence type="predicted"/>
<comment type="caution">
    <text evidence="1">The sequence shown here is derived from an EMBL/GenBank/DDBJ whole genome shotgun (WGS) entry which is preliminary data.</text>
</comment>